<protein>
    <submittedName>
        <fullName evidence="1">Uncharacterized protein</fullName>
    </submittedName>
</protein>
<proteinExistence type="predicted"/>
<dbReference type="HOGENOM" id="CLU_144048_1_0_4"/>
<organism evidence="1 2">
    <name type="scientific">Paraburkholderia phytofirmans (strain DSM 17436 / LMG 22146 / PsJN)</name>
    <name type="common">Burkholderia phytofirmans</name>
    <dbReference type="NCBI Taxonomy" id="398527"/>
    <lineage>
        <taxon>Bacteria</taxon>
        <taxon>Pseudomonadati</taxon>
        <taxon>Pseudomonadota</taxon>
        <taxon>Betaproteobacteria</taxon>
        <taxon>Burkholderiales</taxon>
        <taxon>Burkholderiaceae</taxon>
        <taxon>Paraburkholderia</taxon>
    </lineage>
</organism>
<dbReference type="KEGG" id="bpy:Bphyt_7355"/>
<dbReference type="Proteomes" id="UP000001739">
    <property type="component" value="Plasmid pBPHYT01"/>
</dbReference>
<evidence type="ECO:0000313" key="1">
    <source>
        <dbReference type="EMBL" id="ACD21640.1"/>
    </source>
</evidence>
<gene>
    <name evidence="1" type="ordered locus">Bphyt_7355</name>
</gene>
<reference evidence="1 2" key="1">
    <citation type="journal article" date="2011" name="J. Bacteriol.">
        <title>Complete genome sequence of the plant growth-promoting endophyte Burkholderia phytofirmans strain PsJN.</title>
        <authorList>
            <person name="Weilharter A."/>
            <person name="Mitter B."/>
            <person name="Shin M.V."/>
            <person name="Chain P.S."/>
            <person name="Nowak J."/>
            <person name="Sessitsch A."/>
        </authorList>
    </citation>
    <scope>NUCLEOTIDE SEQUENCE [LARGE SCALE GENOMIC DNA]</scope>
    <source>
        <strain evidence="2">DSM 17436 / LMG 22146 / PsJN</strain>
        <plasmid evidence="1 2">pBPHYT01</plasmid>
    </source>
</reference>
<keyword evidence="1" id="KW-0614">Plasmid</keyword>
<accession>B2TH91</accession>
<dbReference type="EMBL" id="CP001054">
    <property type="protein sequence ID" value="ACD21640.1"/>
    <property type="molecule type" value="Genomic_DNA"/>
</dbReference>
<name>B2TH91_PARPJ</name>
<evidence type="ECO:0000313" key="2">
    <source>
        <dbReference type="Proteomes" id="UP000001739"/>
    </source>
</evidence>
<geneLocation type="plasmid" evidence="1 2">
    <name>pBPHYT01</name>
</geneLocation>
<dbReference type="AlphaFoldDB" id="B2TH91"/>
<sequence>MTIHAASQGATAHAHMLATPQRAHALSVGTLIDVSATARRAMFRVPVALTSGAWLACVDQGSADLPAEERLWSVLFAAFGAIRRKSRPTDRAGFAVDVRRDGRDIPILLTAIVSSGDDGEPVITIHLTAEL</sequence>